<dbReference type="Proteomes" id="UP000886749">
    <property type="component" value="Unassembled WGS sequence"/>
</dbReference>
<name>A0A9D1AIK8_9FIRM</name>
<organism evidence="1 2">
    <name type="scientific">Candidatus Egerieicola pullicola</name>
    <dbReference type="NCBI Taxonomy" id="2840775"/>
    <lineage>
        <taxon>Bacteria</taxon>
        <taxon>Bacillati</taxon>
        <taxon>Bacillota</taxon>
        <taxon>Clostridia</taxon>
        <taxon>Eubacteriales</taxon>
        <taxon>Oscillospiraceae</taxon>
        <taxon>Oscillospiraceae incertae sedis</taxon>
        <taxon>Candidatus Egerieicola</taxon>
    </lineage>
</organism>
<gene>
    <name evidence="1" type="ORF">IAB36_01225</name>
</gene>
<proteinExistence type="predicted"/>
<comment type="caution">
    <text evidence="1">The sequence shown here is derived from an EMBL/GenBank/DDBJ whole genome shotgun (WGS) entry which is preliminary data.</text>
</comment>
<accession>A0A9D1AIK8</accession>
<dbReference type="AlphaFoldDB" id="A0A9D1AIK8"/>
<reference evidence="1" key="2">
    <citation type="journal article" date="2021" name="PeerJ">
        <title>Extensive microbial diversity within the chicken gut microbiome revealed by metagenomics and culture.</title>
        <authorList>
            <person name="Gilroy R."/>
            <person name="Ravi A."/>
            <person name="Getino M."/>
            <person name="Pursley I."/>
            <person name="Horton D.L."/>
            <person name="Alikhan N.F."/>
            <person name="Baker D."/>
            <person name="Gharbi K."/>
            <person name="Hall N."/>
            <person name="Watson M."/>
            <person name="Adriaenssens E.M."/>
            <person name="Foster-Nyarko E."/>
            <person name="Jarju S."/>
            <person name="Secka A."/>
            <person name="Antonio M."/>
            <person name="Oren A."/>
            <person name="Chaudhuri R.R."/>
            <person name="La Ragione R."/>
            <person name="Hildebrand F."/>
            <person name="Pallen M.J."/>
        </authorList>
    </citation>
    <scope>NUCLEOTIDE SEQUENCE</scope>
    <source>
        <strain evidence="1">CHK184-25365</strain>
    </source>
</reference>
<reference evidence="1" key="1">
    <citation type="submission" date="2020-10" db="EMBL/GenBank/DDBJ databases">
        <authorList>
            <person name="Gilroy R."/>
        </authorList>
    </citation>
    <scope>NUCLEOTIDE SEQUENCE</scope>
    <source>
        <strain evidence="1">CHK184-25365</strain>
    </source>
</reference>
<evidence type="ECO:0000313" key="2">
    <source>
        <dbReference type="Proteomes" id="UP000886749"/>
    </source>
</evidence>
<protein>
    <recommendedName>
        <fullName evidence="3">DUF4367 domain-containing protein</fullName>
    </recommendedName>
</protein>
<evidence type="ECO:0000313" key="1">
    <source>
        <dbReference type="EMBL" id="HIR40431.1"/>
    </source>
</evidence>
<evidence type="ECO:0008006" key="3">
    <source>
        <dbReference type="Google" id="ProtNLM"/>
    </source>
</evidence>
<sequence>MPLTKRRKKILLIAIPAAVVVIAAGVIAAVLLLRPQPQGPHLVQAYEDQNNPMFVVVDGKERKDFVPPLPFYGMELPESWNCVEDAATVSNRFSSYYQDIYDNDEGMTITFTQDFAYNYRQVMVPGILQKVRFHDMDVICFQSDVDKEGKTAPNSGAVWIYGDTLFSLTCDRALETDSIMELVGLVQYDTQQEPIYSPFYFKCTPGRNDYTVEGNPEIPEDLRWYYFTQPPEGYDVIHYVDSNDIQLSYGLPGLSEQCDYENANGDTILLINWTYRNSVLHISWEELTDPEAVEEVVIQGRDGLIHINDEISEIVWFVSDSCYISICCTAPMTRQELLDLAATVSQDAEPPEVETE</sequence>
<dbReference type="EMBL" id="DVGY01000031">
    <property type="protein sequence ID" value="HIR40431.1"/>
    <property type="molecule type" value="Genomic_DNA"/>
</dbReference>